<dbReference type="OrthoDB" id="5166595at2"/>
<keyword evidence="3" id="KW-0328">Glycosyltransferase</keyword>
<evidence type="ECO:0000256" key="4">
    <source>
        <dbReference type="ARBA" id="ARBA00022679"/>
    </source>
</evidence>
<dbReference type="PANTHER" id="PTHR33908">
    <property type="entry name" value="MANNOSYLTRANSFERASE YKCB-RELATED"/>
    <property type="match status" value="1"/>
</dbReference>
<comment type="subcellular location">
    <subcellularLocation>
        <location evidence="1">Cell membrane</location>
        <topology evidence="1">Multi-pass membrane protein</topology>
    </subcellularLocation>
</comment>
<keyword evidence="4 10" id="KW-0808">Transferase</keyword>
<feature type="transmembrane region" description="Helical" evidence="8">
    <location>
        <begin position="22"/>
        <end position="42"/>
    </location>
</feature>
<dbReference type="Proteomes" id="UP000286716">
    <property type="component" value="Unassembled WGS sequence"/>
</dbReference>
<organism evidence="10 11">
    <name type="scientific">Amycolatopsis balhimycina DSM 5908</name>
    <dbReference type="NCBI Taxonomy" id="1081091"/>
    <lineage>
        <taxon>Bacteria</taxon>
        <taxon>Bacillati</taxon>
        <taxon>Actinomycetota</taxon>
        <taxon>Actinomycetes</taxon>
        <taxon>Pseudonocardiales</taxon>
        <taxon>Pseudonocardiaceae</taxon>
        <taxon>Amycolatopsis</taxon>
    </lineage>
</organism>
<dbReference type="PANTHER" id="PTHR33908:SF11">
    <property type="entry name" value="MEMBRANE PROTEIN"/>
    <property type="match status" value="1"/>
</dbReference>
<evidence type="ECO:0000256" key="1">
    <source>
        <dbReference type="ARBA" id="ARBA00004651"/>
    </source>
</evidence>
<evidence type="ECO:0000259" key="9">
    <source>
        <dbReference type="Pfam" id="PF13231"/>
    </source>
</evidence>
<keyword evidence="2" id="KW-1003">Cell membrane</keyword>
<proteinExistence type="predicted"/>
<evidence type="ECO:0000256" key="3">
    <source>
        <dbReference type="ARBA" id="ARBA00022676"/>
    </source>
</evidence>
<dbReference type="InterPro" id="IPR050297">
    <property type="entry name" value="LipidA_mod_glycosyltrf_83"/>
</dbReference>
<feature type="domain" description="Glycosyltransferase RgtA/B/C/D-like" evidence="9">
    <location>
        <begin position="62"/>
        <end position="222"/>
    </location>
</feature>
<protein>
    <submittedName>
        <fullName evidence="10">Phospholipid carrier-dependent glycosyltransferase</fullName>
    </submittedName>
</protein>
<dbReference type="AlphaFoldDB" id="A0A428W193"/>
<dbReference type="GO" id="GO:0009103">
    <property type="term" value="P:lipopolysaccharide biosynthetic process"/>
    <property type="evidence" value="ECO:0007669"/>
    <property type="project" value="UniProtKB-ARBA"/>
</dbReference>
<dbReference type="Pfam" id="PF13231">
    <property type="entry name" value="PMT_2"/>
    <property type="match status" value="1"/>
</dbReference>
<evidence type="ECO:0000256" key="8">
    <source>
        <dbReference type="SAM" id="Phobius"/>
    </source>
</evidence>
<evidence type="ECO:0000256" key="5">
    <source>
        <dbReference type="ARBA" id="ARBA00022692"/>
    </source>
</evidence>
<evidence type="ECO:0000313" key="10">
    <source>
        <dbReference type="EMBL" id="RSM36829.1"/>
    </source>
</evidence>
<feature type="transmembrane region" description="Helical" evidence="8">
    <location>
        <begin position="83"/>
        <end position="103"/>
    </location>
</feature>
<accession>A0A428W193</accession>
<gene>
    <name evidence="10" type="ORF">DMA12_38980</name>
</gene>
<feature type="transmembrane region" description="Helical" evidence="8">
    <location>
        <begin position="335"/>
        <end position="356"/>
    </location>
</feature>
<feature type="transmembrane region" description="Helical" evidence="8">
    <location>
        <begin position="162"/>
        <end position="192"/>
    </location>
</feature>
<keyword evidence="7 8" id="KW-0472">Membrane</keyword>
<feature type="transmembrane region" description="Helical" evidence="8">
    <location>
        <begin position="250"/>
        <end position="272"/>
    </location>
</feature>
<keyword evidence="5 8" id="KW-0812">Transmembrane</keyword>
<feature type="transmembrane region" description="Helical" evidence="8">
    <location>
        <begin position="284"/>
        <end position="301"/>
    </location>
</feature>
<reference evidence="10 11" key="1">
    <citation type="submission" date="2018-05" db="EMBL/GenBank/DDBJ databases">
        <title>Evolution of GPA BGCs.</title>
        <authorList>
            <person name="Waglechner N."/>
            <person name="Wright G.D."/>
        </authorList>
    </citation>
    <scope>NUCLEOTIDE SEQUENCE [LARGE SCALE GENOMIC DNA]</scope>
    <source>
        <strain evidence="10 11">DSM 5908</strain>
    </source>
</reference>
<dbReference type="GO" id="GO:0005886">
    <property type="term" value="C:plasma membrane"/>
    <property type="evidence" value="ECO:0007669"/>
    <property type="project" value="UniProtKB-SubCell"/>
</dbReference>
<evidence type="ECO:0000256" key="2">
    <source>
        <dbReference type="ARBA" id="ARBA00022475"/>
    </source>
</evidence>
<keyword evidence="6 8" id="KW-1133">Transmembrane helix</keyword>
<comment type="caution">
    <text evidence="10">The sequence shown here is derived from an EMBL/GenBank/DDBJ whole genome shotgun (WGS) entry which is preliminary data.</text>
</comment>
<dbReference type="GO" id="GO:0016763">
    <property type="term" value="F:pentosyltransferase activity"/>
    <property type="evidence" value="ECO:0007669"/>
    <property type="project" value="TreeGrafter"/>
</dbReference>
<keyword evidence="11" id="KW-1185">Reference proteome</keyword>
<name>A0A428W193_AMYBA</name>
<evidence type="ECO:0000313" key="11">
    <source>
        <dbReference type="Proteomes" id="UP000286716"/>
    </source>
</evidence>
<feature type="transmembrane region" description="Helical" evidence="8">
    <location>
        <begin position="204"/>
        <end position="224"/>
    </location>
</feature>
<sequence>MATCVEAPHEIRSLAPLARTPVFVVAGLFGVVLLAVAGRYGYFGDELYFLAAGRHLAWGYADQPPLVPVLARILESLAPGNVFVLRLPAMAVMVVAVVVSALIARELGGGRRAQVMAAATFAVSTQFVASGHYLATSTFDPFFWTLLGWLLVRWVRTRADDLLVWAGVVTGLALNTKFLVGAFWGVAVLAVLACGPRELLRRPALWLGGLIALAMVAPTLGWQATHGWPQLAMSAAISQEVAAMPGGRAMIVPVMLFLAGLPVAALLLGYGGWRLMRSPALREYRFLGWTTAGLTVLFVVIAGRQYYVAGLYGVCWAAAAVEFERGQPARWWRWAASWPVYVLTALVMLPTALPVWPQSWLRDHPGLPKAVFSAEEIGWPEVAGSIAKTFHALPDPAHTAIVTRMYWQAAAVDHYGPAFGLPEPASPNRGYHSLVTPPDSAVNVLYAGPGPQPLQGHFADVKRVGTVDSGLGIPNTSQGLPLWLATGRAESWATLWPKLRDFHV</sequence>
<evidence type="ECO:0000256" key="7">
    <source>
        <dbReference type="ARBA" id="ARBA00023136"/>
    </source>
</evidence>
<evidence type="ECO:0000256" key="6">
    <source>
        <dbReference type="ARBA" id="ARBA00022989"/>
    </source>
</evidence>
<dbReference type="InterPro" id="IPR038731">
    <property type="entry name" value="RgtA/B/C-like"/>
</dbReference>
<feature type="transmembrane region" description="Helical" evidence="8">
    <location>
        <begin position="115"/>
        <end position="135"/>
    </location>
</feature>
<dbReference type="EMBL" id="QHHU01000079">
    <property type="protein sequence ID" value="RSM36829.1"/>
    <property type="molecule type" value="Genomic_DNA"/>
</dbReference>